<protein>
    <submittedName>
        <fullName evidence="1">Uncharacterized protein</fullName>
    </submittedName>
</protein>
<keyword evidence="2" id="KW-1185">Reference proteome</keyword>
<reference evidence="1" key="2">
    <citation type="journal article" date="2020" name="Nat. Commun.">
        <title>Large-scale genome sequencing of mycorrhizal fungi provides insights into the early evolution of symbiotic traits.</title>
        <authorList>
            <person name="Miyauchi S."/>
            <person name="Kiss E."/>
            <person name="Kuo A."/>
            <person name="Drula E."/>
            <person name="Kohler A."/>
            <person name="Sanchez-Garcia M."/>
            <person name="Morin E."/>
            <person name="Andreopoulos B."/>
            <person name="Barry K.W."/>
            <person name="Bonito G."/>
            <person name="Buee M."/>
            <person name="Carver A."/>
            <person name="Chen C."/>
            <person name="Cichocki N."/>
            <person name="Clum A."/>
            <person name="Culley D."/>
            <person name="Crous P.W."/>
            <person name="Fauchery L."/>
            <person name="Girlanda M."/>
            <person name="Hayes R.D."/>
            <person name="Keri Z."/>
            <person name="LaButti K."/>
            <person name="Lipzen A."/>
            <person name="Lombard V."/>
            <person name="Magnuson J."/>
            <person name="Maillard F."/>
            <person name="Murat C."/>
            <person name="Nolan M."/>
            <person name="Ohm R.A."/>
            <person name="Pangilinan J."/>
            <person name="Pereira M.F."/>
            <person name="Perotto S."/>
            <person name="Peter M."/>
            <person name="Pfister S."/>
            <person name="Riley R."/>
            <person name="Sitrit Y."/>
            <person name="Stielow J.B."/>
            <person name="Szollosi G."/>
            <person name="Zifcakova L."/>
            <person name="Stursova M."/>
            <person name="Spatafora J.W."/>
            <person name="Tedersoo L."/>
            <person name="Vaario L.M."/>
            <person name="Yamada A."/>
            <person name="Yan M."/>
            <person name="Wang P."/>
            <person name="Xu J."/>
            <person name="Bruns T."/>
            <person name="Baldrian P."/>
            <person name="Vilgalys R."/>
            <person name="Dunand C."/>
            <person name="Henrissat B."/>
            <person name="Grigoriev I.V."/>
            <person name="Hibbett D."/>
            <person name="Nagy L.G."/>
            <person name="Martin F.M."/>
        </authorList>
    </citation>
    <scope>NUCLEOTIDE SEQUENCE</scope>
    <source>
        <strain evidence="1">P2</strain>
    </source>
</reference>
<reference evidence="1" key="1">
    <citation type="submission" date="2019-10" db="EMBL/GenBank/DDBJ databases">
        <authorList>
            <consortium name="DOE Joint Genome Institute"/>
            <person name="Kuo A."/>
            <person name="Miyauchi S."/>
            <person name="Kiss E."/>
            <person name="Drula E."/>
            <person name="Kohler A."/>
            <person name="Sanchez-Garcia M."/>
            <person name="Andreopoulos B."/>
            <person name="Barry K.W."/>
            <person name="Bonito G."/>
            <person name="Buee M."/>
            <person name="Carver A."/>
            <person name="Chen C."/>
            <person name="Cichocki N."/>
            <person name="Clum A."/>
            <person name="Culley D."/>
            <person name="Crous P.W."/>
            <person name="Fauchery L."/>
            <person name="Girlanda M."/>
            <person name="Hayes R."/>
            <person name="Keri Z."/>
            <person name="Labutti K."/>
            <person name="Lipzen A."/>
            <person name="Lombard V."/>
            <person name="Magnuson J."/>
            <person name="Maillard F."/>
            <person name="Morin E."/>
            <person name="Murat C."/>
            <person name="Nolan M."/>
            <person name="Ohm R."/>
            <person name="Pangilinan J."/>
            <person name="Pereira M."/>
            <person name="Perotto S."/>
            <person name="Peter M."/>
            <person name="Riley R."/>
            <person name="Sitrit Y."/>
            <person name="Stielow B."/>
            <person name="Szollosi G."/>
            <person name="Zifcakova L."/>
            <person name="Stursova M."/>
            <person name="Spatafora J.W."/>
            <person name="Tedersoo L."/>
            <person name="Vaario L.-M."/>
            <person name="Yamada A."/>
            <person name="Yan M."/>
            <person name="Wang P."/>
            <person name="Xu J."/>
            <person name="Bruns T."/>
            <person name="Baldrian P."/>
            <person name="Vilgalys R."/>
            <person name="Henrissat B."/>
            <person name="Grigoriev I.V."/>
            <person name="Hibbett D."/>
            <person name="Nagy L.G."/>
            <person name="Martin F.M."/>
        </authorList>
    </citation>
    <scope>NUCLEOTIDE SEQUENCE</scope>
    <source>
        <strain evidence="1">P2</strain>
    </source>
</reference>
<organism evidence="1 2">
    <name type="scientific">Thelephora ganbajun</name>
    <name type="common">Ganba fungus</name>
    <dbReference type="NCBI Taxonomy" id="370292"/>
    <lineage>
        <taxon>Eukaryota</taxon>
        <taxon>Fungi</taxon>
        <taxon>Dikarya</taxon>
        <taxon>Basidiomycota</taxon>
        <taxon>Agaricomycotina</taxon>
        <taxon>Agaricomycetes</taxon>
        <taxon>Thelephorales</taxon>
        <taxon>Thelephoraceae</taxon>
        <taxon>Thelephora</taxon>
    </lineage>
</organism>
<dbReference type="Proteomes" id="UP000886501">
    <property type="component" value="Unassembled WGS sequence"/>
</dbReference>
<accession>A0ACB6ZIR7</accession>
<dbReference type="EMBL" id="MU117997">
    <property type="protein sequence ID" value="KAF9649487.1"/>
    <property type="molecule type" value="Genomic_DNA"/>
</dbReference>
<comment type="caution">
    <text evidence="1">The sequence shown here is derived from an EMBL/GenBank/DDBJ whole genome shotgun (WGS) entry which is preliminary data.</text>
</comment>
<evidence type="ECO:0000313" key="1">
    <source>
        <dbReference type="EMBL" id="KAF9649487.1"/>
    </source>
</evidence>
<evidence type="ECO:0000313" key="2">
    <source>
        <dbReference type="Proteomes" id="UP000886501"/>
    </source>
</evidence>
<sequence length="413" mass="47993">MPPIRTRTFLLVLISIGVFYYYSDRYLLSSNSQDFVSVPDTLHHGGDAGSISTDLVTAFTSEVLLVSAFFPLNRSHHSGEEYEEWLGNFLETIQTPIYFFTPPEIAPLVRKQRGSLPITINSSYTDPFDVPPVQGLYDYYYKMHRWQNKDRKAEGPGLYALRTAKPWFLAEAVKNYERLASGSKPIGYAFWVDIGSFQDGLVVRDWPNVERVKEMLKEGAEATGKSEDELIFFPINDVPNLTMQWWKEDMGPFYRNFAQVSFFGGTPNVIEWWKEVYLKYHDYWLFKREAFVGQDRTMFNSLSLLFPGRIITVWASDPYEPGSLEGKVNPLGICGDIRWYFRYFLSSRSERRTIGILLKSRVWRMPWQIFSPVEECRLTGVLGMEDVLRRNFGSSWNPPRAELDLSVDYRPKH</sequence>
<name>A0ACB6ZIR7_THEGA</name>
<proteinExistence type="predicted"/>
<gene>
    <name evidence="1" type="ORF">BDM02DRAFT_3186247</name>
</gene>